<dbReference type="InterPro" id="IPR013766">
    <property type="entry name" value="Thioredoxin_domain"/>
</dbReference>
<keyword evidence="2" id="KW-0813">Transport</keyword>
<evidence type="ECO:0000259" key="8">
    <source>
        <dbReference type="PROSITE" id="PS51352"/>
    </source>
</evidence>
<dbReference type="Proteomes" id="UP000664109">
    <property type="component" value="Unassembled WGS sequence"/>
</dbReference>
<keyword evidence="4" id="KW-1015">Disulfide bond</keyword>
<keyword evidence="10" id="KW-1185">Reference proteome</keyword>
<evidence type="ECO:0000313" key="10">
    <source>
        <dbReference type="Proteomes" id="UP000664109"/>
    </source>
</evidence>
<dbReference type="PANTHER" id="PTHR45663:SF40">
    <property type="entry name" value="THIOREDOXIN 2"/>
    <property type="match status" value="1"/>
</dbReference>
<dbReference type="PROSITE" id="PS00194">
    <property type="entry name" value="THIOREDOXIN_1"/>
    <property type="match status" value="1"/>
</dbReference>
<dbReference type="CDD" id="cd02947">
    <property type="entry name" value="TRX_family"/>
    <property type="match status" value="1"/>
</dbReference>
<comment type="similarity">
    <text evidence="1">Belongs to the thioredoxin family.</text>
</comment>
<evidence type="ECO:0000256" key="2">
    <source>
        <dbReference type="ARBA" id="ARBA00022448"/>
    </source>
</evidence>
<comment type="caution">
    <text evidence="9">The sequence shown here is derived from an EMBL/GenBank/DDBJ whole genome shotgun (WGS) entry which is preliminary data.</text>
</comment>
<dbReference type="PROSITE" id="PS51352">
    <property type="entry name" value="THIOREDOXIN_2"/>
    <property type="match status" value="1"/>
</dbReference>
<evidence type="ECO:0000256" key="4">
    <source>
        <dbReference type="ARBA" id="ARBA00023157"/>
    </source>
</evidence>
<dbReference type="InterPro" id="IPR036249">
    <property type="entry name" value="Thioredoxin-like_sf"/>
</dbReference>
<dbReference type="InterPro" id="IPR005746">
    <property type="entry name" value="Thioredoxin"/>
</dbReference>
<evidence type="ECO:0000256" key="6">
    <source>
        <dbReference type="NCBIfam" id="TIGR01068"/>
    </source>
</evidence>
<dbReference type="PANTHER" id="PTHR45663">
    <property type="entry name" value="GEO12009P1"/>
    <property type="match status" value="1"/>
</dbReference>
<dbReference type="SUPFAM" id="SSF52833">
    <property type="entry name" value="Thioredoxin-like"/>
    <property type="match status" value="1"/>
</dbReference>
<proteinExistence type="inferred from homology"/>
<organism evidence="9 10">
    <name type="scientific">Streptomyces zhihengii</name>
    <dbReference type="NCBI Taxonomy" id="1818004"/>
    <lineage>
        <taxon>Bacteria</taxon>
        <taxon>Bacillati</taxon>
        <taxon>Actinomycetota</taxon>
        <taxon>Actinomycetes</taxon>
        <taxon>Kitasatosporales</taxon>
        <taxon>Streptomycetaceae</taxon>
        <taxon>Streptomyces</taxon>
    </lineage>
</organism>
<dbReference type="PRINTS" id="PR00421">
    <property type="entry name" value="THIOREDOXIN"/>
</dbReference>
<protein>
    <recommendedName>
        <fullName evidence="6">Thioredoxin</fullName>
    </recommendedName>
</protein>
<feature type="compositionally biased region" description="Basic and acidic residues" evidence="7">
    <location>
        <begin position="111"/>
        <end position="123"/>
    </location>
</feature>
<dbReference type="Pfam" id="PF00085">
    <property type="entry name" value="Thioredoxin"/>
    <property type="match status" value="1"/>
</dbReference>
<evidence type="ECO:0000256" key="3">
    <source>
        <dbReference type="ARBA" id="ARBA00022982"/>
    </source>
</evidence>
<sequence length="138" mass="14957">MSTLELTKENFDQVVTDNDFILIDFWASWCGPCRQFAPVFEGASERHQDLVFAKVDTEAQQELAAAFEIRSIPTLMIVRDNVAVFAQPGALPEAALEDVIGQARALDMDEVRKSIEKAQKDGADGTPGGQQAGGEATA</sequence>
<evidence type="ECO:0000313" key="9">
    <source>
        <dbReference type="EMBL" id="MBM9623409.1"/>
    </source>
</evidence>
<dbReference type="RefSeq" id="WP_205377548.1">
    <property type="nucleotide sequence ID" value="NZ_JAFEJA010000002.1"/>
</dbReference>
<dbReference type="EMBL" id="JAFEJA010000002">
    <property type="protein sequence ID" value="MBM9623409.1"/>
    <property type="molecule type" value="Genomic_DNA"/>
</dbReference>
<dbReference type="InterPro" id="IPR017937">
    <property type="entry name" value="Thioredoxin_CS"/>
</dbReference>
<feature type="region of interest" description="Disordered" evidence="7">
    <location>
        <begin position="111"/>
        <end position="138"/>
    </location>
</feature>
<reference evidence="9 10" key="1">
    <citation type="journal article" date="2016" name="Arch. Microbiol.">
        <title>Streptomyces zhihengii sp. nov., isolated from rhizospheric soil of Psammosilene tunicoides.</title>
        <authorList>
            <person name="Huang M.J."/>
            <person name="Fei J.J."/>
            <person name="Salam N."/>
            <person name="Kim C.J."/>
            <person name="Hozzein W.N."/>
            <person name="Xiao M."/>
            <person name="Huang H.Q."/>
            <person name="Li W.J."/>
        </authorList>
    </citation>
    <scope>NUCLEOTIDE SEQUENCE [LARGE SCALE GENOMIC DNA]</scope>
    <source>
        <strain evidence="9 10">YIM T102</strain>
    </source>
</reference>
<keyword evidence="3" id="KW-0249">Electron transport</keyword>
<name>A0ABS2V1Q3_9ACTN</name>
<accession>A0ABS2V1Q3</accession>
<gene>
    <name evidence="9" type="primary">trxA</name>
    <name evidence="9" type="ORF">JE024_32950</name>
</gene>
<evidence type="ECO:0000256" key="7">
    <source>
        <dbReference type="SAM" id="MobiDB-lite"/>
    </source>
</evidence>
<keyword evidence="5" id="KW-0676">Redox-active center</keyword>
<evidence type="ECO:0000256" key="5">
    <source>
        <dbReference type="ARBA" id="ARBA00023284"/>
    </source>
</evidence>
<dbReference type="Gene3D" id="3.40.30.10">
    <property type="entry name" value="Glutaredoxin"/>
    <property type="match status" value="1"/>
</dbReference>
<feature type="domain" description="Thioredoxin" evidence="8">
    <location>
        <begin position="1"/>
        <end position="105"/>
    </location>
</feature>
<dbReference type="NCBIfam" id="TIGR01068">
    <property type="entry name" value="thioredoxin"/>
    <property type="match status" value="1"/>
</dbReference>
<evidence type="ECO:0000256" key="1">
    <source>
        <dbReference type="ARBA" id="ARBA00008987"/>
    </source>
</evidence>